<comment type="caution">
    <text evidence="4">The sequence shown here is derived from an EMBL/GenBank/DDBJ whole genome shotgun (WGS) entry which is preliminary data.</text>
</comment>
<dbReference type="AlphaFoldDB" id="A0A918ALX4"/>
<evidence type="ECO:0000256" key="2">
    <source>
        <dbReference type="ARBA" id="ARBA00023033"/>
    </source>
</evidence>
<dbReference type="InterPro" id="IPR011251">
    <property type="entry name" value="Luciferase-like_dom"/>
</dbReference>
<dbReference type="InterPro" id="IPR050766">
    <property type="entry name" value="Bact_Lucif_Oxidored"/>
</dbReference>
<evidence type="ECO:0000313" key="4">
    <source>
        <dbReference type="EMBL" id="GGP55776.1"/>
    </source>
</evidence>
<dbReference type="PANTHER" id="PTHR30137:SF8">
    <property type="entry name" value="BLR5498 PROTEIN"/>
    <property type="match status" value="1"/>
</dbReference>
<accession>A0A918ALX4</accession>
<dbReference type="SUPFAM" id="SSF51679">
    <property type="entry name" value="Bacterial luciferase-like"/>
    <property type="match status" value="1"/>
</dbReference>
<sequence>MDFGLFYFSADSTTVDEGDRYGLLLAGARFADTHGFSAVWTPERHFHQFGGLYPNPAVTGAAIAAVTERVAIRAGSVVAPAHHPARMTEEWAVVDNLSHGRVGVSFASGWSAVDFSFTPENYSRRRELVFEHAQAVRRLWRGEDLDVVDGTGAHKRVRVFPPPVQAELPVWITSSGDVETFRRAGRIGAGLLTHLLWQDVEELDHKIQQYRAEFRAATGGGHGHVALMVHTFLGDSDDEVREQVRGPLCAYLRSSLNLFAGSGNKGAQQFDPATMRPTDVDFLVQNAFDRYYAENGLLGDVEKGRKLVDRLRGVGVDEVACLIDFGLPAVDVLNGLNHLDELRQLCRS</sequence>
<keyword evidence="5" id="KW-1185">Reference proteome</keyword>
<protein>
    <submittedName>
        <fullName evidence="4">Siderophore biosynthesis protein</fullName>
    </submittedName>
</protein>
<dbReference type="Proteomes" id="UP000639606">
    <property type="component" value="Unassembled WGS sequence"/>
</dbReference>
<dbReference type="Gene3D" id="3.20.20.30">
    <property type="entry name" value="Luciferase-like domain"/>
    <property type="match status" value="1"/>
</dbReference>
<dbReference type="PANTHER" id="PTHR30137">
    <property type="entry name" value="LUCIFERASE-LIKE MONOOXYGENASE"/>
    <property type="match status" value="1"/>
</dbReference>
<evidence type="ECO:0000256" key="1">
    <source>
        <dbReference type="ARBA" id="ARBA00023002"/>
    </source>
</evidence>
<dbReference type="InterPro" id="IPR024011">
    <property type="entry name" value="Biosynth_lucif-like_mOase_dom"/>
</dbReference>
<name>A0A918ALX4_9PSEU</name>
<keyword evidence="1" id="KW-0560">Oxidoreductase</keyword>
<evidence type="ECO:0000313" key="5">
    <source>
        <dbReference type="Proteomes" id="UP000639606"/>
    </source>
</evidence>
<keyword evidence="2" id="KW-0503">Monooxygenase</keyword>
<dbReference type="GO" id="GO:0016705">
    <property type="term" value="F:oxidoreductase activity, acting on paired donors, with incorporation or reduction of molecular oxygen"/>
    <property type="evidence" value="ECO:0007669"/>
    <property type="project" value="InterPro"/>
</dbReference>
<dbReference type="Pfam" id="PF00296">
    <property type="entry name" value="Bac_luciferase"/>
    <property type="match status" value="1"/>
</dbReference>
<dbReference type="NCBIfam" id="TIGR04020">
    <property type="entry name" value="seco_metab_LLM"/>
    <property type="match status" value="1"/>
</dbReference>
<dbReference type="GO" id="GO:0004497">
    <property type="term" value="F:monooxygenase activity"/>
    <property type="evidence" value="ECO:0007669"/>
    <property type="project" value="UniProtKB-KW"/>
</dbReference>
<feature type="domain" description="Luciferase-like" evidence="3">
    <location>
        <begin position="1"/>
        <end position="268"/>
    </location>
</feature>
<reference evidence="4" key="1">
    <citation type="journal article" date="2014" name="Int. J. Syst. Evol. Microbiol.">
        <title>Complete genome sequence of Corynebacterium casei LMG S-19264T (=DSM 44701T), isolated from a smear-ripened cheese.</title>
        <authorList>
            <consortium name="US DOE Joint Genome Institute (JGI-PGF)"/>
            <person name="Walter F."/>
            <person name="Albersmeier A."/>
            <person name="Kalinowski J."/>
            <person name="Ruckert C."/>
        </authorList>
    </citation>
    <scope>NUCLEOTIDE SEQUENCE</scope>
    <source>
        <strain evidence="4">JCM 3313</strain>
    </source>
</reference>
<evidence type="ECO:0000259" key="3">
    <source>
        <dbReference type="Pfam" id="PF00296"/>
    </source>
</evidence>
<dbReference type="InterPro" id="IPR036661">
    <property type="entry name" value="Luciferase-like_sf"/>
</dbReference>
<dbReference type="EMBL" id="BMRG01000004">
    <property type="protein sequence ID" value="GGP55776.1"/>
    <property type="molecule type" value="Genomic_DNA"/>
</dbReference>
<dbReference type="GO" id="GO:0005829">
    <property type="term" value="C:cytosol"/>
    <property type="evidence" value="ECO:0007669"/>
    <property type="project" value="TreeGrafter"/>
</dbReference>
<reference evidence="4" key="2">
    <citation type="submission" date="2020-09" db="EMBL/GenBank/DDBJ databases">
        <authorList>
            <person name="Sun Q."/>
            <person name="Ohkuma M."/>
        </authorList>
    </citation>
    <scope>NUCLEOTIDE SEQUENCE</scope>
    <source>
        <strain evidence="4">JCM 3313</strain>
    </source>
</reference>
<gene>
    <name evidence="4" type="ORF">GCM10010185_30430</name>
</gene>
<proteinExistence type="predicted"/>
<organism evidence="4 5">
    <name type="scientific">Saccharothrix coeruleofusca</name>
    <dbReference type="NCBI Taxonomy" id="33919"/>
    <lineage>
        <taxon>Bacteria</taxon>
        <taxon>Bacillati</taxon>
        <taxon>Actinomycetota</taxon>
        <taxon>Actinomycetes</taxon>
        <taxon>Pseudonocardiales</taxon>
        <taxon>Pseudonocardiaceae</taxon>
        <taxon>Saccharothrix</taxon>
    </lineage>
</organism>